<dbReference type="CDD" id="cd10447">
    <property type="entry name" value="GIY-YIG_unchar_2"/>
    <property type="match status" value="1"/>
</dbReference>
<reference evidence="2 3" key="1">
    <citation type="submission" date="2019-02" db="EMBL/GenBank/DDBJ databases">
        <title>Deep-cultivation of Planctomycetes and their phenomic and genomic characterization uncovers novel biology.</title>
        <authorList>
            <person name="Wiegand S."/>
            <person name="Jogler M."/>
            <person name="Boedeker C."/>
            <person name="Pinto D."/>
            <person name="Vollmers J."/>
            <person name="Rivas-Marin E."/>
            <person name="Kohn T."/>
            <person name="Peeters S.H."/>
            <person name="Heuer A."/>
            <person name="Rast P."/>
            <person name="Oberbeckmann S."/>
            <person name="Bunk B."/>
            <person name="Jeske O."/>
            <person name="Meyerdierks A."/>
            <person name="Storesund J.E."/>
            <person name="Kallscheuer N."/>
            <person name="Luecker S."/>
            <person name="Lage O.M."/>
            <person name="Pohl T."/>
            <person name="Merkel B.J."/>
            <person name="Hornburger P."/>
            <person name="Mueller R.-W."/>
            <person name="Bruemmer F."/>
            <person name="Labrenz M."/>
            <person name="Spormann A.M."/>
            <person name="Op den Camp H."/>
            <person name="Overmann J."/>
            <person name="Amann R."/>
            <person name="Jetten M.S.M."/>
            <person name="Mascher T."/>
            <person name="Medema M.H."/>
            <person name="Devos D.P."/>
            <person name="Kaster A.-K."/>
            <person name="Ovreas L."/>
            <person name="Rohde M."/>
            <person name="Galperin M.Y."/>
            <person name="Jogler C."/>
        </authorList>
    </citation>
    <scope>NUCLEOTIDE SEQUENCE [LARGE SCALE GENOMIC DNA]</scope>
    <source>
        <strain evidence="2 3">Mal4</strain>
    </source>
</reference>
<dbReference type="RefSeq" id="WP_145370404.1">
    <property type="nucleotide sequence ID" value="NZ_CP036275.1"/>
</dbReference>
<sequence>MTSPKARTIQIFLPFGEPRGIRIAEFTTRNIQTILIPRSDLVQAKSRSELDHVAVYFLFGESEEFAKPIVYIGQTEDVRKRLDHHNSSKDFWKTAVLGISRTQTFTQAHIRYLEWYCIQKAKEVNRYALDNDNTPGKPFVTAPMEADLFDAFEMLNVLMSTLGYPVFEPIVKSDAAAQFFLKGKEAEATGELVEDGFVVRAGAIGRKEITPSAEDVVKAARSKLLESGVLLEENGCLKLTQDFLFSSPSGAAETLLGRTANGWTEWKTAEGLTLHDVHRAEE</sequence>
<dbReference type="InterPro" id="IPR000305">
    <property type="entry name" value="GIY-YIG_endonuc"/>
</dbReference>
<dbReference type="InterPro" id="IPR025579">
    <property type="entry name" value="DUF4357"/>
</dbReference>
<dbReference type="OrthoDB" id="2656488at2"/>
<accession>A0A517Z9N4</accession>
<gene>
    <name evidence="2" type="ORF">Mal4_35330</name>
</gene>
<name>A0A517Z9N4_9PLAN</name>
<dbReference type="KEGG" id="mri:Mal4_35330"/>
<dbReference type="PROSITE" id="PS50164">
    <property type="entry name" value="GIY_YIG"/>
    <property type="match status" value="1"/>
</dbReference>
<evidence type="ECO:0000259" key="1">
    <source>
        <dbReference type="PROSITE" id="PS50164"/>
    </source>
</evidence>
<keyword evidence="3" id="KW-1185">Reference proteome</keyword>
<dbReference type="Proteomes" id="UP000320496">
    <property type="component" value="Chromosome"/>
</dbReference>
<evidence type="ECO:0000313" key="2">
    <source>
        <dbReference type="EMBL" id="QDU39196.1"/>
    </source>
</evidence>
<dbReference type="EMBL" id="CP036275">
    <property type="protein sequence ID" value="QDU39196.1"/>
    <property type="molecule type" value="Genomic_DNA"/>
</dbReference>
<protein>
    <submittedName>
        <fullName evidence="2">GIY-YIG catalytic domain protein</fullName>
    </submittedName>
</protein>
<feature type="domain" description="GIY-YIG" evidence="1">
    <location>
        <begin position="51"/>
        <end position="129"/>
    </location>
</feature>
<dbReference type="Pfam" id="PF14267">
    <property type="entry name" value="DUF4357"/>
    <property type="match status" value="1"/>
</dbReference>
<dbReference type="AlphaFoldDB" id="A0A517Z9N4"/>
<evidence type="ECO:0000313" key="3">
    <source>
        <dbReference type="Proteomes" id="UP000320496"/>
    </source>
</evidence>
<proteinExistence type="predicted"/>
<organism evidence="2 3">
    <name type="scientific">Maioricimonas rarisocia</name>
    <dbReference type="NCBI Taxonomy" id="2528026"/>
    <lineage>
        <taxon>Bacteria</taxon>
        <taxon>Pseudomonadati</taxon>
        <taxon>Planctomycetota</taxon>
        <taxon>Planctomycetia</taxon>
        <taxon>Planctomycetales</taxon>
        <taxon>Planctomycetaceae</taxon>
        <taxon>Maioricimonas</taxon>
    </lineage>
</organism>